<comment type="caution">
    <text evidence="1">The sequence shown here is derived from an EMBL/GenBank/DDBJ whole genome shotgun (WGS) entry which is preliminary data.</text>
</comment>
<accession>A0A6V7X5Z3</accession>
<evidence type="ECO:0000313" key="1">
    <source>
        <dbReference type="EMBL" id="CAD2194738.1"/>
    </source>
</evidence>
<name>A0A6V7X5Z3_MELEN</name>
<protein>
    <submittedName>
        <fullName evidence="1">Uncharacterized protein</fullName>
    </submittedName>
</protein>
<gene>
    <name evidence="1" type="ORF">MENT_LOCUS47776</name>
</gene>
<evidence type="ECO:0000313" key="2">
    <source>
        <dbReference type="Proteomes" id="UP000580250"/>
    </source>
</evidence>
<reference evidence="1 2" key="1">
    <citation type="submission" date="2020-08" db="EMBL/GenBank/DDBJ databases">
        <authorList>
            <person name="Koutsovoulos G."/>
            <person name="Danchin GJ E."/>
        </authorList>
    </citation>
    <scope>NUCLEOTIDE SEQUENCE [LARGE SCALE GENOMIC DNA]</scope>
</reference>
<dbReference type="AlphaFoldDB" id="A0A6V7X5Z3"/>
<dbReference type="Proteomes" id="UP000580250">
    <property type="component" value="Unassembled WGS sequence"/>
</dbReference>
<dbReference type="EMBL" id="CAJEWN010001142">
    <property type="protein sequence ID" value="CAD2194738.1"/>
    <property type="molecule type" value="Genomic_DNA"/>
</dbReference>
<proteinExistence type="predicted"/>
<dbReference type="OrthoDB" id="407432at2759"/>
<sequence>MFNNYTRLFARFFCYTRPTSLLHRPRSSIPAEINGNTLSGNEGEEAVNRSNCAEFLVYQNNKASFNTIIRLQADGMLSCISPGSWLRVILTNPFFVTATLRRDIISEDKNKFVYHSRLCNLFIDKEELIDPLIKMFGNNSEKEENDIPIKIRLWCFPFIQNNNCQLKFKLKQIDERYYAKINSTENEEESNDENSDFNIGERKTIIIFYKFL</sequence>
<organism evidence="1 2">
    <name type="scientific">Meloidogyne enterolobii</name>
    <name type="common">Root-knot nematode worm</name>
    <name type="synonym">Meloidogyne mayaguensis</name>
    <dbReference type="NCBI Taxonomy" id="390850"/>
    <lineage>
        <taxon>Eukaryota</taxon>
        <taxon>Metazoa</taxon>
        <taxon>Ecdysozoa</taxon>
        <taxon>Nematoda</taxon>
        <taxon>Chromadorea</taxon>
        <taxon>Rhabditida</taxon>
        <taxon>Tylenchina</taxon>
        <taxon>Tylenchomorpha</taxon>
        <taxon>Tylenchoidea</taxon>
        <taxon>Meloidogynidae</taxon>
        <taxon>Meloidogyninae</taxon>
        <taxon>Meloidogyne</taxon>
    </lineage>
</organism>